<feature type="chain" id="PRO_5007511459" evidence="7">
    <location>
        <begin position="26"/>
        <end position="1062"/>
    </location>
</feature>
<dbReference type="Gene3D" id="2.60.40.1120">
    <property type="entry name" value="Carboxypeptidase-like, regulatory domain"/>
    <property type="match status" value="1"/>
</dbReference>
<dbReference type="Gene3D" id="2.40.170.20">
    <property type="entry name" value="TonB-dependent receptor, beta-barrel domain"/>
    <property type="match status" value="1"/>
</dbReference>
<keyword evidence="10" id="KW-1185">Reference proteome</keyword>
<evidence type="ECO:0000256" key="6">
    <source>
        <dbReference type="ARBA" id="ARBA00023237"/>
    </source>
</evidence>
<dbReference type="GO" id="GO:0009279">
    <property type="term" value="C:cell outer membrane"/>
    <property type="evidence" value="ECO:0007669"/>
    <property type="project" value="UniProtKB-SubCell"/>
</dbReference>
<evidence type="ECO:0000256" key="5">
    <source>
        <dbReference type="ARBA" id="ARBA00023136"/>
    </source>
</evidence>
<protein>
    <submittedName>
        <fullName evidence="9">Outer membrane receptor for ferrienterochelin and colicins</fullName>
    </submittedName>
</protein>
<evidence type="ECO:0000259" key="8">
    <source>
        <dbReference type="Pfam" id="PF25183"/>
    </source>
</evidence>
<dbReference type="SUPFAM" id="SSF56935">
    <property type="entry name" value="Porins"/>
    <property type="match status" value="1"/>
</dbReference>
<dbReference type="InterPro" id="IPR039426">
    <property type="entry name" value="TonB-dep_rcpt-like"/>
</dbReference>
<name>A0A143PJK6_LUTPR</name>
<dbReference type="InterPro" id="IPR037066">
    <property type="entry name" value="Plug_dom_sf"/>
</dbReference>
<evidence type="ECO:0000256" key="4">
    <source>
        <dbReference type="ARBA" id="ARBA00022692"/>
    </source>
</evidence>
<dbReference type="OrthoDB" id="97893at2"/>
<dbReference type="InterPro" id="IPR057601">
    <property type="entry name" value="Oar-like_b-barrel"/>
</dbReference>
<sequence precursor="true">MVRSAHVRAALTAAALSLGMFVGQAAPVVAQSTTGTISGVVRDDQAAIIPGATVTVRNVLTGQSRIVVSGEGGQYRFPNLQVGEYELTVELASFATYKQSGLNLALNQDAAIDVTLRPAGVAESVQVTADTPLLNTTNAEVGVRFDTRRVAELPVGNSRDIISLALQAPGVSQLGAGQSTFASGTNFSVNGMRLRSNNFMLDGQDSNDPSVSGRQQPMNNTDVVQEVRLITNQFAAEYGRAAGSVMNVITKSGTNQFRGSAFVFHNDNSLNSRSNLDKAAGRTAAPFFREQQYGGTVGGPVLRNRTFFFGAYQKWTQDQLGSGTTLNGAPTEDGRRILESIAGTRPQVAALLRFLPAAQTPLGRTVPVTVNGQNYAIPIGSLTGSAAGVFDNHQGSGRIDQQFGGSDNLGGRYMINDQVQDGTGQVTPTGLTSVSPTRQHSFTGWWTKVFSPAVVNEFRFGYQKLDTTTNASDPSSEAIPSIEVPELGLTGFNAATSRTAIGLAVNLPQYRINDNFQYLDNLTYVTGRHAFKTGVDIRRINVESFFFPTIRGRLSYPTLQRLVDDTAEVATINKPLPGGEAIQFYDWTDVFAYVQDEWRMRDNFTLTLGLRYETPGNSIASLYPVNDAILDEAGGDPRYELTTRPERDYNNFQPRVGFNWRPQTSGDGVTGLLTGGDKLVVRGGYARTNDYAFININLNIASSFPFVAAYNEPNMSNAFVRLPNVDVSGLNPNSFARTIVSEDFQSPSADQFSLELQRELTSDIVWRIGYVGTHGNDLFQTLDGNPRQPYSTVRVDPTLAVIRERSNTATSSYHSLQTTLQKRLRAGFAAEVHYTWSKFLDTASEIFNPSSGEVAVPQDSFDIGNDKAVSTYDRPHRFTGNFVYELPFFRAQDSLIGKFLGGWQLNSAFTFQSGAPFTVLNGSDPTGALAGIDGLVGSAIRPMINTDQELSKMTIPDIIAAGGSSLFRTLCGNPTATCPGERVGNVGRNTLRADGIQNIDVGFIKNTRFGRTNLQFRVEMFNATNTRNFGIPEGRVSSTNFLNQWGTDGGKRTIWASARFTF</sequence>
<keyword evidence="4" id="KW-0812">Transmembrane</keyword>
<dbReference type="EMBL" id="CP015136">
    <property type="protein sequence ID" value="AMY08596.1"/>
    <property type="molecule type" value="Genomic_DNA"/>
</dbReference>
<evidence type="ECO:0000256" key="3">
    <source>
        <dbReference type="ARBA" id="ARBA00022452"/>
    </source>
</evidence>
<dbReference type="GO" id="GO:0015344">
    <property type="term" value="F:siderophore uptake transmembrane transporter activity"/>
    <property type="evidence" value="ECO:0007669"/>
    <property type="project" value="TreeGrafter"/>
</dbReference>
<dbReference type="Pfam" id="PF25183">
    <property type="entry name" value="OMP_b-brl_4"/>
    <property type="match status" value="1"/>
</dbReference>
<dbReference type="Pfam" id="PF13620">
    <property type="entry name" value="CarboxypepD_reg"/>
    <property type="match status" value="1"/>
</dbReference>
<reference evidence="9 10" key="1">
    <citation type="journal article" date="2016" name="Genome Announc.">
        <title>First Complete Genome Sequence of a Subdivision 6 Acidobacterium Strain.</title>
        <authorList>
            <person name="Huang S."/>
            <person name="Vieira S."/>
            <person name="Bunk B."/>
            <person name="Riedel T."/>
            <person name="Sproer C."/>
            <person name="Overmann J."/>
        </authorList>
    </citation>
    <scope>NUCLEOTIDE SEQUENCE [LARGE SCALE GENOMIC DNA]</scope>
    <source>
        <strain evidence="10">DSM 100886 HEG_-6_39</strain>
    </source>
</reference>
<dbReference type="PANTHER" id="PTHR30069">
    <property type="entry name" value="TONB-DEPENDENT OUTER MEMBRANE RECEPTOR"/>
    <property type="match status" value="1"/>
</dbReference>
<dbReference type="GO" id="GO:0030246">
    <property type="term" value="F:carbohydrate binding"/>
    <property type="evidence" value="ECO:0007669"/>
    <property type="project" value="InterPro"/>
</dbReference>
<dbReference type="AlphaFoldDB" id="A0A143PJK6"/>
<feature type="domain" description="TonB-dependent transporter Oar-like beta-barrel" evidence="8">
    <location>
        <begin position="249"/>
        <end position="1043"/>
    </location>
</feature>
<keyword evidence="7" id="KW-0732">Signal</keyword>
<gene>
    <name evidence="9" type="ORF">LuPra_01800</name>
</gene>
<evidence type="ECO:0000256" key="7">
    <source>
        <dbReference type="SAM" id="SignalP"/>
    </source>
</evidence>
<dbReference type="Proteomes" id="UP000076079">
    <property type="component" value="Chromosome"/>
</dbReference>
<keyword evidence="6" id="KW-0998">Cell outer membrane</keyword>
<evidence type="ECO:0000256" key="1">
    <source>
        <dbReference type="ARBA" id="ARBA00004571"/>
    </source>
</evidence>
<dbReference type="STRING" id="1855912.LuPra_01800"/>
<dbReference type="InterPro" id="IPR013784">
    <property type="entry name" value="Carb-bd-like_fold"/>
</dbReference>
<keyword evidence="5" id="KW-0472">Membrane</keyword>
<organism evidence="9 10">
    <name type="scientific">Luteitalea pratensis</name>
    <dbReference type="NCBI Taxonomy" id="1855912"/>
    <lineage>
        <taxon>Bacteria</taxon>
        <taxon>Pseudomonadati</taxon>
        <taxon>Acidobacteriota</taxon>
        <taxon>Vicinamibacteria</taxon>
        <taxon>Vicinamibacterales</taxon>
        <taxon>Vicinamibacteraceae</taxon>
        <taxon>Luteitalea</taxon>
    </lineage>
</organism>
<accession>A0A143PJK6</accession>
<dbReference type="KEGG" id="abac:LuPra_01800"/>
<dbReference type="GO" id="GO:0044718">
    <property type="term" value="P:siderophore transmembrane transport"/>
    <property type="evidence" value="ECO:0007669"/>
    <property type="project" value="TreeGrafter"/>
</dbReference>
<dbReference type="InterPro" id="IPR036942">
    <property type="entry name" value="Beta-barrel_TonB_sf"/>
</dbReference>
<dbReference type="Gene3D" id="2.170.130.10">
    <property type="entry name" value="TonB-dependent receptor, plug domain"/>
    <property type="match status" value="1"/>
</dbReference>
<evidence type="ECO:0000313" key="10">
    <source>
        <dbReference type="Proteomes" id="UP000076079"/>
    </source>
</evidence>
<dbReference type="RefSeq" id="WP_110170421.1">
    <property type="nucleotide sequence ID" value="NZ_CP015136.1"/>
</dbReference>
<keyword evidence="9" id="KW-0675">Receptor</keyword>
<evidence type="ECO:0000313" key="9">
    <source>
        <dbReference type="EMBL" id="AMY08596.1"/>
    </source>
</evidence>
<proteinExistence type="predicted"/>
<keyword evidence="2" id="KW-0813">Transport</keyword>
<comment type="subcellular location">
    <subcellularLocation>
        <location evidence="1">Cell outer membrane</location>
        <topology evidence="1">Multi-pass membrane protein</topology>
    </subcellularLocation>
</comment>
<evidence type="ECO:0000256" key="2">
    <source>
        <dbReference type="ARBA" id="ARBA00022448"/>
    </source>
</evidence>
<reference evidence="10" key="2">
    <citation type="submission" date="2016-04" db="EMBL/GenBank/DDBJ databases">
        <title>First Complete Genome Sequence of a Subdivision 6 Acidobacterium.</title>
        <authorList>
            <person name="Huang S."/>
            <person name="Vieira S."/>
            <person name="Bunk B."/>
            <person name="Riedel T."/>
            <person name="Sproeer C."/>
            <person name="Overmann J."/>
        </authorList>
    </citation>
    <scope>NUCLEOTIDE SEQUENCE [LARGE SCALE GENOMIC DNA]</scope>
    <source>
        <strain evidence="10">DSM 100886 HEG_-6_39</strain>
    </source>
</reference>
<dbReference type="PANTHER" id="PTHR30069:SF46">
    <property type="entry name" value="OAR PROTEIN"/>
    <property type="match status" value="1"/>
</dbReference>
<keyword evidence="3" id="KW-1134">Transmembrane beta strand</keyword>
<dbReference type="SUPFAM" id="SSF49452">
    <property type="entry name" value="Starch-binding domain-like"/>
    <property type="match status" value="1"/>
</dbReference>
<feature type="signal peptide" evidence="7">
    <location>
        <begin position="1"/>
        <end position="25"/>
    </location>
</feature>